<proteinExistence type="predicted"/>
<dbReference type="EMBL" id="BJYR01000032">
    <property type="protein sequence ID" value="GEO02037.1"/>
    <property type="molecule type" value="Genomic_DNA"/>
</dbReference>
<keyword evidence="3" id="KW-1185">Reference proteome</keyword>
<name>A0A512AR42_9SPHN</name>
<accession>A0A512AR42</accession>
<evidence type="ECO:0000313" key="2">
    <source>
        <dbReference type="EMBL" id="GEO02037.1"/>
    </source>
</evidence>
<evidence type="ECO:0000313" key="3">
    <source>
        <dbReference type="Proteomes" id="UP000321464"/>
    </source>
</evidence>
<protein>
    <submittedName>
        <fullName evidence="2">Uncharacterized protein</fullName>
    </submittedName>
</protein>
<gene>
    <name evidence="2" type="ORF">NSE01_38690</name>
</gene>
<dbReference type="Proteomes" id="UP000321464">
    <property type="component" value="Unassembled WGS sequence"/>
</dbReference>
<reference evidence="2 3" key="1">
    <citation type="submission" date="2019-07" db="EMBL/GenBank/DDBJ databases">
        <title>Whole genome shotgun sequence of Novosphingobium sediminis NBRC 106119.</title>
        <authorList>
            <person name="Hosoyama A."/>
            <person name="Uohara A."/>
            <person name="Ohji S."/>
            <person name="Ichikawa N."/>
        </authorList>
    </citation>
    <scope>NUCLEOTIDE SEQUENCE [LARGE SCALE GENOMIC DNA]</scope>
    <source>
        <strain evidence="2 3">NBRC 106119</strain>
    </source>
</reference>
<comment type="caution">
    <text evidence="2">The sequence shown here is derived from an EMBL/GenBank/DDBJ whole genome shotgun (WGS) entry which is preliminary data.</text>
</comment>
<organism evidence="2 3">
    <name type="scientific">Novosphingobium sediminis</name>
    <dbReference type="NCBI Taxonomy" id="707214"/>
    <lineage>
        <taxon>Bacteria</taxon>
        <taxon>Pseudomonadati</taxon>
        <taxon>Pseudomonadota</taxon>
        <taxon>Alphaproteobacteria</taxon>
        <taxon>Sphingomonadales</taxon>
        <taxon>Sphingomonadaceae</taxon>
        <taxon>Novosphingobium</taxon>
    </lineage>
</organism>
<feature type="compositionally biased region" description="Basic and acidic residues" evidence="1">
    <location>
        <begin position="9"/>
        <end position="20"/>
    </location>
</feature>
<sequence>MAQRRKSGKDRIVDKLEAGRHGQIGDPSQAMIEFRQRKFSSRDMLYTQRSQRSLKAARKMGWRSQRPSPILQFDTEMA</sequence>
<feature type="region of interest" description="Disordered" evidence="1">
    <location>
        <begin position="1"/>
        <end position="30"/>
    </location>
</feature>
<evidence type="ECO:0000256" key="1">
    <source>
        <dbReference type="SAM" id="MobiDB-lite"/>
    </source>
</evidence>
<feature type="region of interest" description="Disordered" evidence="1">
    <location>
        <begin position="56"/>
        <end position="78"/>
    </location>
</feature>
<dbReference type="AlphaFoldDB" id="A0A512AR42"/>